<evidence type="ECO:0000313" key="1">
    <source>
        <dbReference type="EMBL" id="KAG0271180.1"/>
    </source>
</evidence>
<proteinExistence type="predicted"/>
<keyword evidence="2" id="KW-1185">Reference proteome</keyword>
<feature type="non-terminal residue" evidence="1">
    <location>
        <position position="109"/>
    </location>
</feature>
<evidence type="ECO:0000313" key="2">
    <source>
        <dbReference type="Proteomes" id="UP001194580"/>
    </source>
</evidence>
<gene>
    <name evidence="1" type="ORF">BGZ95_001056</name>
</gene>
<dbReference type="Proteomes" id="UP001194580">
    <property type="component" value="Unassembled WGS sequence"/>
</dbReference>
<organism evidence="1 2">
    <name type="scientific">Linnemannia exigua</name>
    <dbReference type="NCBI Taxonomy" id="604196"/>
    <lineage>
        <taxon>Eukaryota</taxon>
        <taxon>Fungi</taxon>
        <taxon>Fungi incertae sedis</taxon>
        <taxon>Mucoromycota</taxon>
        <taxon>Mortierellomycotina</taxon>
        <taxon>Mortierellomycetes</taxon>
        <taxon>Mortierellales</taxon>
        <taxon>Mortierellaceae</taxon>
        <taxon>Linnemannia</taxon>
    </lineage>
</organism>
<name>A0AAD4H581_9FUNG</name>
<accession>A0AAD4H581</accession>
<reference evidence="1" key="1">
    <citation type="journal article" date="2020" name="Fungal Divers.">
        <title>Resolving the Mortierellaceae phylogeny through synthesis of multi-gene phylogenetics and phylogenomics.</title>
        <authorList>
            <person name="Vandepol N."/>
            <person name="Liber J."/>
            <person name="Desiro A."/>
            <person name="Na H."/>
            <person name="Kennedy M."/>
            <person name="Barry K."/>
            <person name="Grigoriev I.V."/>
            <person name="Miller A.N."/>
            <person name="O'Donnell K."/>
            <person name="Stajich J.E."/>
            <person name="Bonito G."/>
        </authorList>
    </citation>
    <scope>NUCLEOTIDE SEQUENCE</scope>
    <source>
        <strain evidence="1">NRRL 28262</strain>
    </source>
</reference>
<dbReference type="EMBL" id="JAAAIL010001206">
    <property type="protein sequence ID" value="KAG0271180.1"/>
    <property type="molecule type" value="Genomic_DNA"/>
</dbReference>
<protein>
    <submittedName>
        <fullName evidence="1">Uncharacterized protein</fullName>
    </submittedName>
</protein>
<comment type="caution">
    <text evidence="1">The sequence shown here is derived from an EMBL/GenBank/DDBJ whole genome shotgun (WGS) entry which is preliminary data.</text>
</comment>
<dbReference type="AlphaFoldDB" id="A0AAD4H581"/>
<sequence length="109" mass="11621">MVHKVCNTDSVSVAEHLTGGKDFLAGGRYRGTGPAYDISKYSRSQVIAKRVLYKRKPAATVAVCPAAAHKTVEVKGAKNGGTRLVAAAKAPRFYAAEDVALPKKNRKHA</sequence>